<protein>
    <submittedName>
        <fullName evidence="2">Uncharacterized protein</fullName>
    </submittedName>
</protein>
<proteinExistence type="predicted"/>
<accession>A0AAV7EFX5</accession>
<dbReference type="EMBL" id="JAINDJ010000005">
    <property type="protein sequence ID" value="KAG9446741.1"/>
    <property type="molecule type" value="Genomic_DNA"/>
</dbReference>
<dbReference type="AlphaFoldDB" id="A0AAV7EFX5"/>
<evidence type="ECO:0000313" key="2">
    <source>
        <dbReference type="EMBL" id="KAG9446741.1"/>
    </source>
</evidence>
<feature type="compositionally biased region" description="Polar residues" evidence="1">
    <location>
        <begin position="15"/>
        <end position="30"/>
    </location>
</feature>
<comment type="caution">
    <text evidence="2">The sequence shown here is derived from an EMBL/GenBank/DDBJ whole genome shotgun (WGS) entry which is preliminary data.</text>
</comment>
<gene>
    <name evidence="2" type="ORF">H6P81_012869</name>
</gene>
<name>A0AAV7EFX5_ARIFI</name>
<evidence type="ECO:0000313" key="3">
    <source>
        <dbReference type="Proteomes" id="UP000825729"/>
    </source>
</evidence>
<keyword evidence="3" id="KW-1185">Reference proteome</keyword>
<dbReference type="Proteomes" id="UP000825729">
    <property type="component" value="Unassembled WGS sequence"/>
</dbReference>
<evidence type="ECO:0000256" key="1">
    <source>
        <dbReference type="SAM" id="MobiDB-lite"/>
    </source>
</evidence>
<feature type="region of interest" description="Disordered" evidence="1">
    <location>
        <begin position="1"/>
        <end position="51"/>
    </location>
</feature>
<organism evidence="2 3">
    <name type="scientific">Aristolochia fimbriata</name>
    <name type="common">White veined hardy Dutchman's pipe vine</name>
    <dbReference type="NCBI Taxonomy" id="158543"/>
    <lineage>
        <taxon>Eukaryota</taxon>
        <taxon>Viridiplantae</taxon>
        <taxon>Streptophyta</taxon>
        <taxon>Embryophyta</taxon>
        <taxon>Tracheophyta</taxon>
        <taxon>Spermatophyta</taxon>
        <taxon>Magnoliopsida</taxon>
        <taxon>Magnoliidae</taxon>
        <taxon>Piperales</taxon>
        <taxon>Aristolochiaceae</taxon>
        <taxon>Aristolochia</taxon>
    </lineage>
</organism>
<reference evidence="2 3" key="1">
    <citation type="submission" date="2021-07" db="EMBL/GenBank/DDBJ databases">
        <title>The Aristolochia fimbriata genome: insights into angiosperm evolution, floral development and chemical biosynthesis.</title>
        <authorList>
            <person name="Jiao Y."/>
        </authorList>
    </citation>
    <scope>NUCLEOTIDE SEQUENCE [LARGE SCALE GENOMIC DNA]</scope>
    <source>
        <strain evidence="2">IBCAS-2021</strain>
        <tissue evidence="2">Leaf</tissue>
    </source>
</reference>
<sequence>MRRGYFPASYKNFGEQATSVEDTRGQQQLPAKTPGESPAAAKAQAVAETPRELERNFGGRMGHPKLGEARQGGQDYHSYLKSIARMPSVIDRAPNYSVFHTRAT</sequence>